<evidence type="ECO:0000313" key="2">
    <source>
        <dbReference type="EMBL" id="RVX04011.1"/>
    </source>
</evidence>
<protein>
    <recommendedName>
        <fullName evidence="1">Aminotransferase-like plant mobile domain-containing protein</fullName>
    </recommendedName>
</protein>
<dbReference type="InterPro" id="IPR044824">
    <property type="entry name" value="MAIN-like"/>
</dbReference>
<accession>A0A438J4W4</accession>
<dbReference type="InterPro" id="IPR019557">
    <property type="entry name" value="AminoTfrase-like_pln_mobile"/>
</dbReference>
<evidence type="ECO:0000313" key="3">
    <source>
        <dbReference type="Proteomes" id="UP000288805"/>
    </source>
</evidence>
<sequence>MVPRDQHLRVSLGEATVTLEDVMILGGFPVLGESVSAPLEDKEMLETEEKLIAERLQVTRTKAQKACQSGWMNRWMGTGNQIEHEAFLSMWVSRFVLPTKSNSTIEKHVFSIAIRLARGIPVALGPAVLVSIYRDLSLLKQTTVALTKMGNNEKKDNVFALSLLAPLRLSRFGYGRGFRL</sequence>
<gene>
    <name evidence="2" type="ORF">CK203_021747</name>
</gene>
<reference evidence="2 3" key="1">
    <citation type="journal article" date="2018" name="PLoS Genet.">
        <title>Population sequencing reveals clonal diversity and ancestral inbreeding in the grapevine cultivar Chardonnay.</title>
        <authorList>
            <person name="Roach M.J."/>
            <person name="Johnson D.L."/>
            <person name="Bohlmann J."/>
            <person name="van Vuuren H.J."/>
            <person name="Jones S.J."/>
            <person name="Pretorius I.S."/>
            <person name="Schmidt S.A."/>
            <person name="Borneman A.R."/>
        </authorList>
    </citation>
    <scope>NUCLEOTIDE SEQUENCE [LARGE SCALE GENOMIC DNA]</scope>
    <source>
        <strain evidence="3">cv. Chardonnay</strain>
        <tissue evidence="2">Leaf</tissue>
    </source>
</reference>
<dbReference type="Proteomes" id="UP000288805">
    <property type="component" value="Unassembled WGS sequence"/>
</dbReference>
<comment type="caution">
    <text evidence="2">The sequence shown here is derived from an EMBL/GenBank/DDBJ whole genome shotgun (WGS) entry which is preliminary data.</text>
</comment>
<evidence type="ECO:0000259" key="1">
    <source>
        <dbReference type="Pfam" id="PF10536"/>
    </source>
</evidence>
<feature type="domain" description="Aminotransferase-like plant mobile" evidence="1">
    <location>
        <begin position="11"/>
        <end position="147"/>
    </location>
</feature>
<dbReference type="Pfam" id="PF10536">
    <property type="entry name" value="PMD"/>
    <property type="match status" value="1"/>
</dbReference>
<proteinExistence type="predicted"/>
<dbReference type="EMBL" id="QGNW01000063">
    <property type="protein sequence ID" value="RVX04011.1"/>
    <property type="molecule type" value="Genomic_DNA"/>
</dbReference>
<dbReference type="PANTHER" id="PTHR46033">
    <property type="entry name" value="PROTEIN MAIN-LIKE 2"/>
    <property type="match status" value="1"/>
</dbReference>
<dbReference type="PANTHER" id="PTHR46033:SF67">
    <property type="entry name" value="AMINOTRANSFERASE-LIKE, PLANT MOBILE DOMAIN FAMILY PROTEIN"/>
    <property type="match status" value="1"/>
</dbReference>
<organism evidence="2 3">
    <name type="scientific">Vitis vinifera</name>
    <name type="common">Grape</name>
    <dbReference type="NCBI Taxonomy" id="29760"/>
    <lineage>
        <taxon>Eukaryota</taxon>
        <taxon>Viridiplantae</taxon>
        <taxon>Streptophyta</taxon>
        <taxon>Embryophyta</taxon>
        <taxon>Tracheophyta</taxon>
        <taxon>Spermatophyta</taxon>
        <taxon>Magnoliopsida</taxon>
        <taxon>eudicotyledons</taxon>
        <taxon>Gunneridae</taxon>
        <taxon>Pentapetalae</taxon>
        <taxon>rosids</taxon>
        <taxon>Vitales</taxon>
        <taxon>Vitaceae</taxon>
        <taxon>Viteae</taxon>
        <taxon>Vitis</taxon>
    </lineage>
</organism>
<dbReference type="GO" id="GO:0010073">
    <property type="term" value="P:meristem maintenance"/>
    <property type="evidence" value="ECO:0007669"/>
    <property type="project" value="InterPro"/>
</dbReference>
<name>A0A438J4W4_VITVI</name>
<dbReference type="AlphaFoldDB" id="A0A438J4W4"/>